<dbReference type="Proteomes" id="UP001144323">
    <property type="component" value="Unassembled WGS sequence"/>
</dbReference>
<evidence type="ECO:0000256" key="4">
    <source>
        <dbReference type="ARBA" id="ARBA00022989"/>
    </source>
</evidence>
<evidence type="ECO:0000256" key="6">
    <source>
        <dbReference type="SAM" id="Phobius"/>
    </source>
</evidence>
<feature type="transmembrane region" description="Helical" evidence="6">
    <location>
        <begin position="57"/>
        <end position="79"/>
    </location>
</feature>
<reference evidence="7" key="1">
    <citation type="journal article" date="2023" name="Int. J. Syst. Evol. Microbiol.">
        <title>Methylocystis iwaonis sp. nov., a type II methane-oxidizing bacterium from surface soil of a rice paddy field in Japan, and emended description of the genus Methylocystis (ex Whittenbury et al. 1970) Bowman et al. 1993.</title>
        <authorList>
            <person name="Kaise H."/>
            <person name="Sawadogo J.B."/>
            <person name="Alam M.S."/>
            <person name="Ueno C."/>
            <person name="Dianou D."/>
            <person name="Shinjo R."/>
            <person name="Asakawa S."/>
        </authorList>
    </citation>
    <scope>NUCLEOTIDE SEQUENCE</scope>
    <source>
        <strain evidence="7">LMG27198</strain>
    </source>
</reference>
<feature type="transmembrane region" description="Helical" evidence="6">
    <location>
        <begin position="6"/>
        <end position="23"/>
    </location>
</feature>
<dbReference type="Pfam" id="PF01594">
    <property type="entry name" value="AI-2E_transport"/>
    <property type="match status" value="1"/>
</dbReference>
<comment type="similarity">
    <text evidence="2">Belongs to the autoinducer-2 exporter (AI-2E) (TC 2.A.86) family.</text>
</comment>
<dbReference type="PANTHER" id="PTHR21716">
    <property type="entry name" value="TRANSMEMBRANE PROTEIN"/>
    <property type="match status" value="1"/>
</dbReference>
<keyword evidence="8" id="KW-1185">Reference proteome</keyword>
<feature type="transmembrane region" description="Helical" evidence="6">
    <location>
        <begin position="303"/>
        <end position="336"/>
    </location>
</feature>
<protein>
    <submittedName>
        <fullName evidence="7">AI-2E family transporter</fullName>
    </submittedName>
</protein>
<evidence type="ECO:0000313" key="8">
    <source>
        <dbReference type="Proteomes" id="UP001144323"/>
    </source>
</evidence>
<dbReference type="GO" id="GO:0016020">
    <property type="term" value="C:membrane"/>
    <property type="evidence" value="ECO:0007669"/>
    <property type="project" value="UniProtKB-SubCell"/>
</dbReference>
<evidence type="ECO:0000256" key="3">
    <source>
        <dbReference type="ARBA" id="ARBA00022692"/>
    </source>
</evidence>
<feature type="transmembrane region" description="Helical" evidence="6">
    <location>
        <begin position="206"/>
        <end position="229"/>
    </location>
</feature>
<dbReference type="RefSeq" id="WP_281806151.1">
    <property type="nucleotide sequence ID" value="NZ_BSEC01000003.1"/>
</dbReference>
<dbReference type="InterPro" id="IPR002549">
    <property type="entry name" value="AI-2E-like"/>
</dbReference>
<proteinExistence type="inferred from homology"/>
<feature type="transmembrane region" description="Helical" evidence="6">
    <location>
        <begin position="263"/>
        <end position="283"/>
    </location>
</feature>
<evidence type="ECO:0000256" key="2">
    <source>
        <dbReference type="ARBA" id="ARBA00009773"/>
    </source>
</evidence>
<keyword evidence="4 6" id="KW-1133">Transmembrane helix</keyword>
<keyword evidence="5 6" id="KW-0472">Membrane</keyword>
<feature type="transmembrane region" description="Helical" evidence="6">
    <location>
        <begin position="30"/>
        <end position="45"/>
    </location>
</feature>
<evidence type="ECO:0000313" key="7">
    <source>
        <dbReference type="EMBL" id="GLI95368.1"/>
    </source>
</evidence>
<accession>A0A9W6GYE1</accession>
<gene>
    <name evidence="7" type="ORF">LMG27198_43600</name>
</gene>
<dbReference type="EMBL" id="BSEC01000003">
    <property type="protein sequence ID" value="GLI95368.1"/>
    <property type="molecule type" value="Genomic_DNA"/>
</dbReference>
<sequence length="351" mass="37749">MPNRQIFGLVLLGVMIGLGFIVVRPFLTPLVWAAILAYVTGPYYLRVLRFSGNRSSLAAAIATLVLMVVLVVPVSFLLIRLQSELAEAYRDMSTKFADQPLVLPKAVTGIPVLGPILDEAVTQVWNDPELRKEQVKEWLEPWVRELAGIIGRIGRTAVQLAVTTITLFFFYRDGELVLEQARRGLRKVAGEPADRYLKAVGETAQAVVFGLIVSALAQGLIAGIGYAFIGVGTPILLGALTAVTALVPFLGTVAVWGPIGLWLLLSDQIGIGLALLAWGAFIVNPTDNILKPLLISNATDVPLVIVLFGVMGGLLAFGLVGLFLGPLILAVLFAVWREWLAADGPRPDGRI</sequence>
<comment type="caution">
    <text evidence="7">The sequence shown here is derived from an EMBL/GenBank/DDBJ whole genome shotgun (WGS) entry which is preliminary data.</text>
</comment>
<dbReference type="AlphaFoldDB" id="A0A9W6GYE1"/>
<evidence type="ECO:0000256" key="1">
    <source>
        <dbReference type="ARBA" id="ARBA00004141"/>
    </source>
</evidence>
<evidence type="ECO:0000256" key="5">
    <source>
        <dbReference type="ARBA" id="ARBA00023136"/>
    </source>
</evidence>
<dbReference type="PANTHER" id="PTHR21716:SF4">
    <property type="entry name" value="TRANSMEMBRANE PROTEIN 245"/>
    <property type="match status" value="1"/>
</dbReference>
<comment type="subcellular location">
    <subcellularLocation>
        <location evidence="1">Membrane</location>
        <topology evidence="1">Multi-pass membrane protein</topology>
    </subcellularLocation>
</comment>
<feature type="transmembrane region" description="Helical" evidence="6">
    <location>
        <begin position="235"/>
        <end position="256"/>
    </location>
</feature>
<name>A0A9W6GYE1_9HYPH</name>
<keyword evidence="3 6" id="KW-0812">Transmembrane</keyword>
<organism evidence="7 8">
    <name type="scientific">Methylocystis echinoides</name>
    <dbReference type="NCBI Taxonomy" id="29468"/>
    <lineage>
        <taxon>Bacteria</taxon>
        <taxon>Pseudomonadati</taxon>
        <taxon>Pseudomonadota</taxon>
        <taxon>Alphaproteobacteria</taxon>
        <taxon>Hyphomicrobiales</taxon>
        <taxon>Methylocystaceae</taxon>
        <taxon>Methylocystis</taxon>
    </lineage>
</organism>